<evidence type="ECO:0000313" key="1">
    <source>
        <dbReference type="EMBL" id="ENO87034.1"/>
    </source>
</evidence>
<comment type="caution">
    <text evidence="1">The sequence shown here is derived from an EMBL/GenBank/DDBJ whole genome shotgun (WGS) entry which is preliminary data.</text>
</comment>
<keyword evidence="2" id="KW-1185">Reference proteome</keyword>
<sequence length="34" mass="3882">MTTLEQLGRRADVVTPNGISPFLRDRILREARSL</sequence>
<accession>N6Z4G1</accession>
<dbReference type="AlphaFoldDB" id="N6Z4G1"/>
<proteinExistence type="predicted"/>
<evidence type="ECO:0000313" key="2">
    <source>
        <dbReference type="Proteomes" id="UP000013232"/>
    </source>
</evidence>
<reference evidence="1 2" key="1">
    <citation type="submission" date="2012-09" db="EMBL/GenBank/DDBJ databases">
        <title>Draft Genome Sequences of 6 Strains from Genus Thauera.</title>
        <authorList>
            <person name="Liu B."/>
            <person name="Shapleigh J.P."/>
            <person name="Frostegard A.H."/>
        </authorList>
    </citation>
    <scope>NUCLEOTIDE SEQUENCE [LARGE SCALE GENOMIC DNA]</scope>
    <source>
        <strain evidence="2">47Lol / DSM 12138</strain>
    </source>
</reference>
<protein>
    <submittedName>
        <fullName evidence="1">Uncharacterized protein</fullName>
    </submittedName>
</protein>
<gene>
    <name evidence="1" type="ORF">C666_11920</name>
</gene>
<dbReference type="EMBL" id="AMXE01000044">
    <property type="protein sequence ID" value="ENO87034.1"/>
    <property type="molecule type" value="Genomic_DNA"/>
</dbReference>
<name>N6Z4G1_THAL4</name>
<dbReference type="STRING" id="1123367.GCA_000621305_01329"/>
<dbReference type="Proteomes" id="UP000013232">
    <property type="component" value="Unassembled WGS sequence"/>
</dbReference>
<organism evidence="1 2">
    <name type="scientific">Thauera linaloolentis (strain DSM 12138 / JCM 21573 / CCUG 41526 / CIP 105981 / IAM 15112 / NBRC 102519 / 47Lol)</name>
    <dbReference type="NCBI Taxonomy" id="1123367"/>
    <lineage>
        <taxon>Bacteria</taxon>
        <taxon>Pseudomonadati</taxon>
        <taxon>Pseudomonadota</taxon>
        <taxon>Betaproteobacteria</taxon>
        <taxon>Rhodocyclales</taxon>
        <taxon>Zoogloeaceae</taxon>
        <taxon>Thauera</taxon>
    </lineage>
</organism>